<keyword evidence="1" id="KW-0812">Transmembrane</keyword>
<dbReference type="EMBL" id="DWXG01000045">
    <property type="protein sequence ID" value="HJB98074.1"/>
    <property type="molecule type" value="Genomic_DNA"/>
</dbReference>
<proteinExistence type="predicted"/>
<organism evidence="2 3">
    <name type="scientific">Candidatus Acutalibacter pullicola</name>
    <dbReference type="NCBI Taxonomy" id="2838417"/>
    <lineage>
        <taxon>Bacteria</taxon>
        <taxon>Bacillati</taxon>
        <taxon>Bacillota</taxon>
        <taxon>Clostridia</taxon>
        <taxon>Eubacteriales</taxon>
        <taxon>Acutalibacteraceae</taxon>
        <taxon>Acutalibacter</taxon>
    </lineage>
</organism>
<comment type="caution">
    <text evidence="2">The sequence shown here is derived from an EMBL/GenBank/DDBJ whole genome shotgun (WGS) entry which is preliminary data.</text>
</comment>
<accession>A0A9D2MVA0</accession>
<protein>
    <submittedName>
        <fullName evidence="2">Uncharacterized protein</fullName>
    </submittedName>
</protein>
<feature type="transmembrane region" description="Helical" evidence="1">
    <location>
        <begin position="39"/>
        <end position="63"/>
    </location>
</feature>
<dbReference type="AlphaFoldDB" id="A0A9D2MVA0"/>
<reference evidence="2" key="1">
    <citation type="journal article" date="2021" name="PeerJ">
        <title>Extensive microbial diversity within the chicken gut microbiome revealed by metagenomics and culture.</title>
        <authorList>
            <person name="Gilroy R."/>
            <person name="Ravi A."/>
            <person name="Getino M."/>
            <person name="Pursley I."/>
            <person name="Horton D.L."/>
            <person name="Alikhan N.F."/>
            <person name="Baker D."/>
            <person name="Gharbi K."/>
            <person name="Hall N."/>
            <person name="Watson M."/>
            <person name="Adriaenssens E.M."/>
            <person name="Foster-Nyarko E."/>
            <person name="Jarju S."/>
            <person name="Secka A."/>
            <person name="Antonio M."/>
            <person name="Oren A."/>
            <person name="Chaudhuri R.R."/>
            <person name="La Ragione R."/>
            <person name="Hildebrand F."/>
            <person name="Pallen M.J."/>
        </authorList>
    </citation>
    <scope>NUCLEOTIDE SEQUENCE</scope>
    <source>
        <strain evidence="2">CHK185-1770</strain>
    </source>
</reference>
<feature type="transmembrane region" description="Helical" evidence="1">
    <location>
        <begin position="75"/>
        <end position="100"/>
    </location>
</feature>
<gene>
    <name evidence="2" type="ORF">H9710_05780</name>
</gene>
<evidence type="ECO:0000256" key="1">
    <source>
        <dbReference type="SAM" id="Phobius"/>
    </source>
</evidence>
<evidence type="ECO:0000313" key="3">
    <source>
        <dbReference type="Proteomes" id="UP000826793"/>
    </source>
</evidence>
<name>A0A9D2MVA0_9FIRM</name>
<keyword evidence="1" id="KW-0472">Membrane</keyword>
<evidence type="ECO:0000313" key="2">
    <source>
        <dbReference type="EMBL" id="HJB98074.1"/>
    </source>
</evidence>
<sequence length="172" mass="19398">MKEKLETLFGNFGCALYYLSALLLIAIPFILIDCPAWLAGLLITASAAIPYIGIVIQIAVWIWGLVVAISLPTDFWVIVFYIGFFLFIVSTIVPAILSLLPDRKRKTEVKEGNGSFAPGVYNRTGETFNHPVDYLADSVPEEELEEDQEEETQAKAEYKPVQKVKVYRREKH</sequence>
<dbReference type="Proteomes" id="UP000826793">
    <property type="component" value="Unassembled WGS sequence"/>
</dbReference>
<reference evidence="2" key="2">
    <citation type="submission" date="2021-04" db="EMBL/GenBank/DDBJ databases">
        <authorList>
            <person name="Gilroy R."/>
        </authorList>
    </citation>
    <scope>NUCLEOTIDE SEQUENCE</scope>
    <source>
        <strain evidence="2">CHK185-1770</strain>
    </source>
</reference>
<keyword evidence="1" id="KW-1133">Transmembrane helix</keyword>
<feature type="transmembrane region" description="Helical" evidence="1">
    <location>
        <begin position="15"/>
        <end position="32"/>
    </location>
</feature>